<keyword evidence="1 4" id="KW-0479">Metal-binding</keyword>
<feature type="zinc finger region" description="C3H1-type" evidence="4">
    <location>
        <begin position="98"/>
        <end position="126"/>
    </location>
</feature>
<name>A0A914Z622_9BILA</name>
<evidence type="ECO:0000256" key="1">
    <source>
        <dbReference type="ARBA" id="ARBA00022723"/>
    </source>
</evidence>
<protein>
    <submittedName>
        <fullName evidence="7">C3H1-type domain-containing protein</fullName>
    </submittedName>
</protein>
<dbReference type="GO" id="GO:0008270">
    <property type="term" value="F:zinc ion binding"/>
    <property type="evidence" value="ECO:0007669"/>
    <property type="project" value="UniProtKB-KW"/>
</dbReference>
<feature type="domain" description="C3H1-type" evidence="5">
    <location>
        <begin position="98"/>
        <end position="126"/>
    </location>
</feature>
<reference evidence="7" key="1">
    <citation type="submission" date="2022-11" db="UniProtKB">
        <authorList>
            <consortium name="WormBaseParasite"/>
        </authorList>
    </citation>
    <scope>IDENTIFICATION</scope>
</reference>
<dbReference type="InterPro" id="IPR036855">
    <property type="entry name" value="Znf_CCCH_sf"/>
</dbReference>
<dbReference type="SMART" id="SM00356">
    <property type="entry name" value="ZnF_C3H1"/>
    <property type="match status" value="1"/>
</dbReference>
<accession>A0A914Z622</accession>
<dbReference type="Proteomes" id="UP000887577">
    <property type="component" value="Unplaced"/>
</dbReference>
<evidence type="ECO:0000256" key="4">
    <source>
        <dbReference type="PROSITE-ProRule" id="PRU00723"/>
    </source>
</evidence>
<keyword evidence="3 4" id="KW-0862">Zinc</keyword>
<evidence type="ECO:0000313" key="6">
    <source>
        <dbReference type="Proteomes" id="UP000887577"/>
    </source>
</evidence>
<sequence length="296" mass="33594">MSKPSSMNFGHQNYNHFMRGQPQQQFQRNFNTSPSTSSLDSPTMMLTNSSQSFTLSTDESTTKEETARDIFFRTLSASLKEANKFYSGKTTTWKNPFLYKTNLCDNYSNRLYCRYGVNCWYAHGPHELRCIPETEELPDPIFISQYLSFLGLPKQTLEQIIQYAYTVANLFSSTDNPQWFTSSKKSAATNDLPSFDSISSLSGPLSPNKKNIEKINNDKSDLPLIDSTKPINIIPKQPNNEKFLSSLTSNGGWGEIESALNDIVDENSGINENFDDKFCANSYRLFGDSCNSQKHW</sequence>
<dbReference type="WBParaSite" id="PSU_v2.g7362.t1">
    <property type="protein sequence ID" value="PSU_v2.g7362.t1"/>
    <property type="gene ID" value="PSU_v2.g7362"/>
</dbReference>
<evidence type="ECO:0000256" key="3">
    <source>
        <dbReference type="ARBA" id="ARBA00022833"/>
    </source>
</evidence>
<dbReference type="Pfam" id="PF00642">
    <property type="entry name" value="zf-CCCH"/>
    <property type="match status" value="1"/>
</dbReference>
<keyword evidence="2 4" id="KW-0863">Zinc-finger</keyword>
<keyword evidence="6" id="KW-1185">Reference proteome</keyword>
<evidence type="ECO:0000259" key="5">
    <source>
        <dbReference type="PROSITE" id="PS50103"/>
    </source>
</evidence>
<dbReference type="SUPFAM" id="SSF90229">
    <property type="entry name" value="CCCH zinc finger"/>
    <property type="match status" value="1"/>
</dbReference>
<dbReference type="AlphaFoldDB" id="A0A914Z622"/>
<dbReference type="InterPro" id="IPR000571">
    <property type="entry name" value="Znf_CCCH"/>
</dbReference>
<evidence type="ECO:0000256" key="2">
    <source>
        <dbReference type="ARBA" id="ARBA00022771"/>
    </source>
</evidence>
<evidence type="ECO:0000313" key="7">
    <source>
        <dbReference type="WBParaSite" id="PSU_v2.g7362.t1"/>
    </source>
</evidence>
<dbReference type="Gene3D" id="4.10.1000.10">
    <property type="entry name" value="Zinc finger, CCCH-type"/>
    <property type="match status" value="1"/>
</dbReference>
<organism evidence="6 7">
    <name type="scientific">Panagrolaimus superbus</name>
    <dbReference type="NCBI Taxonomy" id="310955"/>
    <lineage>
        <taxon>Eukaryota</taxon>
        <taxon>Metazoa</taxon>
        <taxon>Ecdysozoa</taxon>
        <taxon>Nematoda</taxon>
        <taxon>Chromadorea</taxon>
        <taxon>Rhabditida</taxon>
        <taxon>Tylenchina</taxon>
        <taxon>Panagrolaimomorpha</taxon>
        <taxon>Panagrolaimoidea</taxon>
        <taxon>Panagrolaimidae</taxon>
        <taxon>Panagrolaimus</taxon>
    </lineage>
</organism>
<dbReference type="PROSITE" id="PS50103">
    <property type="entry name" value="ZF_C3H1"/>
    <property type="match status" value="1"/>
</dbReference>
<proteinExistence type="predicted"/>